<dbReference type="Proteomes" id="UP000315369">
    <property type="component" value="Unassembled WGS sequence"/>
</dbReference>
<dbReference type="PANTHER" id="PTHR42733">
    <property type="entry name" value="DJ-1 PROTEIN"/>
    <property type="match status" value="1"/>
</dbReference>
<comment type="caution">
    <text evidence="3">The sequence shown here is derived from an EMBL/GenBank/DDBJ whole genome shotgun (WGS) entry which is preliminary data.</text>
</comment>
<accession>A0A540WQY9</accession>
<keyword evidence="3" id="KW-0315">Glutamine amidotransferase</keyword>
<dbReference type="NCBIfam" id="TIGR01382">
    <property type="entry name" value="PfpI"/>
    <property type="match status" value="1"/>
</dbReference>
<dbReference type="Pfam" id="PF01965">
    <property type="entry name" value="DJ-1_PfpI"/>
    <property type="match status" value="1"/>
</dbReference>
<dbReference type="Gene3D" id="3.40.50.880">
    <property type="match status" value="1"/>
</dbReference>
<evidence type="ECO:0000313" key="4">
    <source>
        <dbReference type="Proteomes" id="UP000315369"/>
    </source>
</evidence>
<dbReference type="RefSeq" id="WP_141646809.1">
    <property type="nucleotide sequence ID" value="NZ_VIFM01000189.1"/>
</dbReference>
<keyword evidence="4" id="KW-1185">Reference proteome</keyword>
<reference evidence="3 4" key="1">
    <citation type="submission" date="2019-06" db="EMBL/GenBank/DDBJ databases">
        <authorList>
            <person name="Livingstone P."/>
            <person name="Whitworth D."/>
        </authorList>
    </citation>
    <scope>NUCLEOTIDE SEQUENCE [LARGE SCALE GENOMIC DNA]</scope>
    <source>
        <strain evidence="3 4">AM401</strain>
    </source>
</reference>
<protein>
    <submittedName>
        <fullName evidence="3">Type 1 glutamine amidotransferase</fullName>
    </submittedName>
</protein>
<dbReference type="SUPFAM" id="SSF52317">
    <property type="entry name" value="Class I glutamine amidotransferase-like"/>
    <property type="match status" value="1"/>
</dbReference>
<dbReference type="InterPro" id="IPR002818">
    <property type="entry name" value="DJ-1/PfpI"/>
</dbReference>
<evidence type="ECO:0000313" key="3">
    <source>
        <dbReference type="EMBL" id="TQF11422.1"/>
    </source>
</evidence>
<organism evidence="3 4">
    <name type="scientific">Myxococcus llanfairpwllgwyngyllgogerychwyrndrobwllllantysiliogogogochensis</name>
    <dbReference type="NCBI Taxonomy" id="2590453"/>
    <lineage>
        <taxon>Bacteria</taxon>
        <taxon>Pseudomonadati</taxon>
        <taxon>Myxococcota</taxon>
        <taxon>Myxococcia</taxon>
        <taxon>Myxococcales</taxon>
        <taxon>Cystobacterineae</taxon>
        <taxon>Myxococcaceae</taxon>
        <taxon>Myxococcus</taxon>
    </lineage>
</organism>
<dbReference type="InterPro" id="IPR029062">
    <property type="entry name" value="Class_I_gatase-like"/>
</dbReference>
<dbReference type="AlphaFoldDB" id="A0A540WQY9"/>
<evidence type="ECO:0000256" key="1">
    <source>
        <dbReference type="ARBA" id="ARBA00008542"/>
    </source>
</evidence>
<evidence type="ECO:0000259" key="2">
    <source>
        <dbReference type="Pfam" id="PF01965"/>
    </source>
</evidence>
<dbReference type="OrthoDB" id="9792284at2"/>
<dbReference type="PANTHER" id="PTHR42733:SF2">
    <property type="entry name" value="DJ-1_THIJ_PFPI FAMILY PROTEIN"/>
    <property type="match status" value="1"/>
</dbReference>
<gene>
    <name evidence="3" type="ORF">FJV41_34240</name>
</gene>
<proteinExistence type="inferred from homology"/>
<dbReference type="GO" id="GO:0016740">
    <property type="term" value="F:transferase activity"/>
    <property type="evidence" value="ECO:0007669"/>
    <property type="project" value="UniProtKB-KW"/>
</dbReference>
<comment type="similarity">
    <text evidence="1">Belongs to the peptidase C56 family.</text>
</comment>
<keyword evidence="3" id="KW-0808">Transferase</keyword>
<name>A0A540WQY9_9BACT</name>
<dbReference type="InterPro" id="IPR006286">
    <property type="entry name" value="C56_PfpI-like"/>
</dbReference>
<feature type="domain" description="DJ-1/PfpI" evidence="2">
    <location>
        <begin position="3"/>
        <end position="166"/>
    </location>
</feature>
<dbReference type="CDD" id="cd03134">
    <property type="entry name" value="GATase1_PfpI_like"/>
    <property type="match status" value="1"/>
</dbReference>
<dbReference type="PROSITE" id="PS51276">
    <property type="entry name" value="PEPTIDASE_C56_PFPI"/>
    <property type="match status" value="1"/>
</dbReference>
<sequence>MARIAFILADDFEDSEFRIPYDRVKQAGHEAVVIGVEADTPVKGKKGKEVITPDKAVRNVSSRDFDALVIPGGYSPDHLRMDIDMVGFVRDFYRADKPLAAVCHAPWMLVEADIADGMTLTSWPSIRTDLINAGARWVDREVVEDGNLITSRNPGDLPAFSDALLRQVAQGIAPRLESPRGREATSEQPSSVH</sequence>
<dbReference type="EMBL" id="VIFM01000189">
    <property type="protein sequence ID" value="TQF11422.1"/>
    <property type="molecule type" value="Genomic_DNA"/>
</dbReference>